<dbReference type="STRING" id="151549.A0A4C1U056"/>
<protein>
    <recommendedName>
        <fullName evidence="5">unspecific monooxygenase</fullName>
        <ecNumber evidence="5">1.14.14.1</ecNumber>
    </recommendedName>
</protein>
<dbReference type="PRINTS" id="PR00385">
    <property type="entry name" value="P450"/>
</dbReference>
<evidence type="ECO:0000256" key="4">
    <source>
        <dbReference type="ARBA" id="ARBA00010617"/>
    </source>
</evidence>
<dbReference type="Proteomes" id="UP000299102">
    <property type="component" value="Unassembled WGS sequence"/>
</dbReference>
<keyword evidence="11 15" id="KW-0408">Iron</keyword>
<dbReference type="InterPro" id="IPR001128">
    <property type="entry name" value="Cyt_P450"/>
</dbReference>
<keyword evidence="12 16" id="KW-0503">Monooxygenase</keyword>
<dbReference type="AlphaFoldDB" id="A0A4C1U056"/>
<evidence type="ECO:0000313" key="18">
    <source>
        <dbReference type="Proteomes" id="UP000299102"/>
    </source>
</evidence>
<dbReference type="Gene3D" id="1.10.630.10">
    <property type="entry name" value="Cytochrome P450"/>
    <property type="match status" value="1"/>
</dbReference>
<keyword evidence="7 15" id="KW-0479">Metal-binding</keyword>
<keyword evidence="6 15" id="KW-0349">Heme</keyword>
<comment type="cofactor">
    <cofactor evidence="1 15">
        <name>heme</name>
        <dbReference type="ChEBI" id="CHEBI:30413"/>
    </cofactor>
</comment>
<evidence type="ECO:0000256" key="1">
    <source>
        <dbReference type="ARBA" id="ARBA00001971"/>
    </source>
</evidence>
<keyword evidence="8" id="KW-0256">Endoplasmic reticulum</keyword>
<organism evidence="17 18">
    <name type="scientific">Eumeta variegata</name>
    <name type="common">Bagworm moth</name>
    <name type="synonym">Eumeta japonica</name>
    <dbReference type="NCBI Taxonomy" id="151549"/>
    <lineage>
        <taxon>Eukaryota</taxon>
        <taxon>Metazoa</taxon>
        <taxon>Ecdysozoa</taxon>
        <taxon>Arthropoda</taxon>
        <taxon>Hexapoda</taxon>
        <taxon>Insecta</taxon>
        <taxon>Pterygota</taxon>
        <taxon>Neoptera</taxon>
        <taxon>Endopterygota</taxon>
        <taxon>Lepidoptera</taxon>
        <taxon>Glossata</taxon>
        <taxon>Ditrysia</taxon>
        <taxon>Tineoidea</taxon>
        <taxon>Psychidae</taxon>
        <taxon>Oiketicinae</taxon>
        <taxon>Eumeta</taxon>
    </lineage>
</organism>
<evidence type="ECO:0000256" key="3">
    <source>
        <dbReference type="ARBA" id="ARBA00004406"/>
    </source>
</evidence>
<comment type="subcellular location">
    <subcellularLocation>
        <location evidence="3">Endoplasmic reticulum membrane</location>
        <topology evidence="3">Peripheral membrane protein</topology>
    </subcellularLocation>
    <subcellularLocation>
        <location evidence="2">Microsome membrane</location>
        <topology evidence="2">Peripheral membrane protein</topology>
    </subcellularLocation>
</comment>
<evidence type="ECO:0000256" key="13">
    <source>
        <dbReference type="ARBA" id="ARBA00023136"/>
    </source>
</evidence>
<evidence type="ECO:0000256" key="12">
    <source>
        <dbReference type="ARBA" id="ARBA00023033"/>
    </source>
</evidence>
<comment type="similarity">
    <text evidence="4 16">Belongs to the cytochrome P450 family.</text>
</comment>
<evidence type="ECO:0000256" key="15">
    <source>
        <dbReference type="PIRSR" id="PIRSR602401-1"/>
    </source>
</evidence>
<dbReference type="CDD" id="cd11056">
    <property type="entry name" value="CYP6-like"/>
    <property type="match status" value="1"/>
</dbReference>
<dbReference type="GO" id="GO:0005506">
    <property type="term" value="F:iron ion binding"/>
    <property type="evidence" value="ECO:0007669"/>
    <property type="project" value="InterPro"/>
</dbReference>
<dbReference type="InterPro" id="IPR002401">
    <property type="entry name" value="Cyt_P450_E_grp-I"/>
</dbReference>
<dbReference type="GO" id="GO:0020037">
    <property type="term" value="F:heme binding"/>
    <property type="evidence" value="ECO:0007669"/>
    <property type="project" value="InterPro"/>
</dbReference>
<keyword evidence="13" id="KW-0472">Membrane</keyword>
<keyword evidence="18" id="KW-1185">Reference proteome</keyword>
<evidence type="ECO:0000256" key="11">
    <source>
        <dbReference type="ARBA" id="ARBA00023004"/>
    </source>
</evidence>
<keyword evidence="9" id="KW-0492">Microsome</keyword>
<dbReference type="InterPro" id="IPR036396">
    <property type="entry name" value="Cyt_P450_sf"/>
</dbReference>
<comment type="catalytic activity">
    <reaction evidence="14">
        <text>an organic molecule + reduced [NADPH--hemoprotein reductase] + O2 = an alcohol + oxidized [NADPH--hemoprotein reductase] + H2O + H(+)</text>
        <dbReference type="Rhea" id="RHEA:17149"/>
        <dbReference type="Rhea" id="RHEA-COMP:11964"/>
        <dbReference type="Rhea" id="RHEA-COMP:11965"/>
        <dbReference type="ChEBI" id="CHEBI:15377"/>
        <dbReference type="ChEBI" id="CHEBI:15378"/>
        <dbReference type="ChEBI" id="CHEBI:15379"/>
        <dbReference type="ChEBI" id="CHEBI:30879"/>
        <dbReference type="ChEBI" id="CHEBI:57618"/>
        <dbReference type="ChEBI" id="CHEBI:58210"/>
        <dbReference type="ChEBI" id="CHEBI:142491"/>
        <dbReference type="EC" id="1.14.14.1"/>
    </reaction>
</comment>
<evidence type="ECO:0000256" key="6">
    <source>
        <dbReference type="ARBA" id="ARBA00022617"/>
    </source>
</evidence>
<dbReference type="InterPro" id="IPR050476">
    <property type="entry name" value="Insect_CytP450_Detox"/>
</dbReference>
<evidence type="ECO:0000256" key="16">
    <source>
        <dbReference type="RuleBase" id="RU000461"/>
    </source>
</evidence>
<keyword evidence="10 16" id="KW-0560">Oxidoreductase</keyword>
<evidence type="ECO:0000256" key="14">
    <source>
        <dbReference type="ARBA" id="ARBA00047827"/>
    </source>
</evidence>
<evidence type="ECO:0000256" key="7">
    <source>
        <dbReference type="ARBA" id="ARBA00022723"/>
    </source>
</evidence>
<comment type="caution">
    <text evidence="17">The sequence shown here is derived from an EMBL/GenBank/DDBJ whole genome shotgun (WGS) entry which is preliminary data.</text>
</comment>
<evidence type="ECO:0000256" key="9">
    <source>
        <dbReference type="ARBA" id="ARBA00022848"/>
    </source>
</evidence>
<dbReference type="PANTHER" id="PTHR24292">
    <property type="entry name" value="CYTOCHROME P450"/>
    <property type="match status" value="1"/>
</dbReference>
<gene>
    <name evidence="17" type="primary">Cyp6a2</name>
    <name evidence="17" type="ORF">EVAR_8891_1</name>
</gene>
<dbReference type="Pfam" id="PF00067">
    <property type="entry name" value="p450"/>
    <property type="match status" value="1"/>
</dbReference>
<dbReference type="GO" id="GO:0016712">
    <property type="term" value="F:oxidoreductase activity, acting on paired donors, with incorporation or reduction of molecular oxygen, reduced flavin or flavoprotein as one donor, and incorporation of one atom of oxygen"/>
    <property type="evidence" value="ECO:0007669"/>
    <property type="project" value="UniProtKB-EC"/>
</dbReference>
<evidence type="ECO:0000256" key="10">
    <source>
        <dbReference type="ARBA" id="ARBA00023002"/>
    </source>
</evidence>
<dbReference type="GO" id="GO:0005789">
    <property type="term" value="C:endoplasmic reticulum membrane"/>
    <property type="evidence" value="ECO:0007669"/>
    <property type="project" value="UniProtKB-SubCell"/>
</dbReference>
<reference evidence="17 18" key="1">
    <citation type="journal article" date="2019" name="Commun. Biol.">
        <title>The bagworm genome reveals a unique fibroin gene that provides high tensile strength.</title>
        <authorList>
            <person name="Kono N."/>
            <person name="Nakamura H."/>
            <person name="Ohtoshi R."/>
            <person name="Tomita M."/>
            <person name="Numata K."/>
            <person name="Arakawa K."/>
        </authorList>
    </citation>
    <scope>NUCLEOTIDE SEQUENCE [LARGE SCALE GENOMIC DNA]</scope>
</reference>
<evidence type="ECO:0000256" key="2">
    <source>
        <dbReference type="ARBA" id="ARBA00004174"/>
    </source>
</evidence>
<dbReference type="PANTHER" id="PTHR24292:SF45">
    <property type="entry name" value="CYTOCHROME P450 6G1-RELATED"/>
    <property type="match status" value="1"/>
</dbReference>
<proteinExistence type="inferred from homology"/>
<dbReference type="EMBL" id="BGZK01000111">
    <property type="protein sequence ID" value="GBP19731.1"/>
    <property type="molecule type" value="Genomic_DNA"/>
</dbReference>
<dbReference type="PROSITE" id="PS00086">
    <property type="entry name" value="CYTOCHROME_P450"/>
    <property type="match status" value="1"/>
</dbReference>
<dbReference type="OrthoDB" id="2789670at2759"/>
<sequence length="508" mass="57771">MIVILAVIIVTLLYYYTTKNYSYWVKKGVKHDPPVPLFGNNFKNYLGLASITEASVELYNRYRGEKVVGFYRGPKPELLIRDPDIIRQILTTDFNSFHRRGIGRDPVKEPLFSNLFHVDGDRWKLLRQRLTPAFTTAKLKAMFPLIVECAEKLQKVAAESASKDVDCDVRDLMARFTTDFIGACGFGIHMDALNDENSLFRVLGRRIFDLRFVTILLIALKDLFPNFEKKLPPVSKKLKDDLTKIFTKVQEERKGQHSGRNDFVDLLLELEKKGKIVGPSIEKTNADGTPVQAELEMDVKIMVAQLFIFFAAGFETSSSATSYTLHQLAYNQNVQEKVYQEIKTVLAKYDNKLSYDAVNEMPYLDMAFKEAMRMFPSLGILHRVCARKYTIPEINLTLDPGVKILIPVAAIQNDEQYFENPSEFIPERFSSDNKMKHNYVYLPFGHGPRACVGERLGQMQSLAGLAAVLHKFKVVPGATSKEILRVSHISNVVQSVKDGLPLRLITRN</sequence>
<dbReference type="PRINTS" id="PR00463">
    <property type="entry name" value="EP450I"/>
</dbReference>
<evidence type="ECO:0000256" key="8">
    <source>
        <dbReference type="ARBA" id="ARBA00022824"/>
    </source>
</evidence>
<name>A0A4C1U056_EUMVA</name>
<dbReference type="EC" id="1.14.14.1" evidence="5"/>
<accession>A0A4C1U056</accession>
<dbReference type="FunFam" id="1.10.630.10:FF:000042">
    <property type="entry name" value="Cytochrome P450"/>
    <property type="match status" value="1"/>
</dbReference>
<feature type="binding site" description="axial binding residue" evidence="15">
    <location>
        <position position="451"/>
    </location>
    <ligand>
        <name>heme</name>
        <dbReference type="ChEBI" id="CHEBI:30413"/>
    </ligand>
    <ligandPart>
        <name>Fe</name>
        <dbReference type="ChEBI" id="CHEBI:18248"/>
    </ligandPart>
</feature>
<dbReference type="InterPro" id="IPR017972">
    <property type="entry name" value="Cyt_P450_CS"/>
</dbReference>
<dbReference type="SUPFAM" id="SSF48264">
    <property type="entry name" value="Cytochrome P450"/>
    <property type="match status" value="1"/>
</dbReference>
<evidence type="ECO:0000256" key="5">
    <source>
        <dbReference type="ARBA" id="ARBA00012109"/>
    </source>
</evidence>
<evidence type="ECO:0000313" key="17">
    <source>
        <dbReference type="EMBL" id="GBP19731.1"/>
    </source>
</evidence>